<feature type="domain" description="NAD-dependent epimerase/dehydratase" evidence="3">
    <location>
        <begin position="8"/>
        <end position="262"/>
    </location>
</feature>
<dbReference type="EMBL" id="JAPVEA010000005">
    <property type="protein sequence ID" value="KAJ5454210.1"/>
    <property type="molecule type" value="Genomic_DNA"/>
</dbReference>
<evidence type="ECO:0000313" key="4">
    <source>
        <dbReference type="EMBL" id="KAJ5454210.1"/>
    </source>
</evidence>
<name>A0AAD6G4I3_9EURO</name>
<keyword evidence="1" id="KW-0560">Oxidoreductase</keyword>
<protein>
    <recommendedName>
        <fullName evidence="3">NAD-dependent epimerase/dehydratase domain-containing protein</fullName>
    </recommendedName>
</protein>
<dbReference type="PANTHER" id="PTHR10366">
    <property type="entry name" value="NAD DEPENDENT EPIMERASE/DEHYDRATASE"/>
    <property type="match status" value="1"/>
</dbReference>
<comment type="similarity">
    <text evidence="2">Belongs to the NAD(P)-dependent epimerase/dehydratase family. Dihydroflavonol-4-reductase subfamily.</text>
</comment>
<dbReference type="Proteomes" id="UP001213681">
    <property type="component" value="Unassembled WGS sequence"/>
</dbReference>
<evidence type="ECO:0000259" key="3">
    <source>
        <dbReference type="Pfam" id="PF01370"/>
    </source>
</evidence>
<reference evidence="4" key="1">
    <citation type="submission" date="2022-12" db="EMBL/GenBank/DDBJ databases">
        <authorList>
            <person name="Petersen C."/>
        </authorList>
    </citation>
    <scope>NUCLEOTIDE SEQUENCE</scope>
    <source>
        <strain evidence="4">IBT 16125</strain>
    </source>
</reference>
<comment type="caution">
    <text evidence="4">The sequence shown here is derived from an EMBL/GenBank/DDBJ whole genome shotgun (WGS) entry which is preliminary data.</text>
</comment>
<accession>A0AAD6G4I3</accession>
<dbReference type="InterPro" id="IPR050425">
    <property type="entry name" value="NAD(P)_dehydrat-like"/>
</dbReference>
<dbReference type="SUPFAM" id="SSF51735">
    <property type="entry name" value="NAD(P)-binding Rossmann-fold domains"/>
    <property type="match status" value="1"/>
</dbReference>
<dbReference type="InterPro" id="IPR001509">
    <property type="entry name" value="Epimerase_deHydtase"/>
</dbReference>
<evidence type="ECO:0000313" key="5">
    <source>
        <dbReference type="Proteomes" id="UP001213681"/>
    </source>
</evidence>
<reference evidence="4" key="2">
    <citation type="journal article" date="2023" name="IMA Fungus">
        <title>Comparative genomic study of the Penicillium genus elucidates a diverse pangenome and 15 lateral gene transfer events.</title>
        <authorList>
            <person name="Petersen C."/>
            <person name="Sorensen T."/>
            <person name="Nielsen M.R."/>
            <person name="Sondergaard T.E."/>
            <person name="Sorensen J.L."/>
            <person name="Fitzpatrick D.A."/>
            <person name="Frisvad J.C."/>
            <person name="Nielsen K.L."/>
        </authorList>
    </citation>
    <scope>NUCLEOTIDE SEQUENCE</scope>
    <source>
        <strain evidence="4">IBT 16125</strain>
    </source>
</reference>
<evidence type="ECO:0000256" key="1">
    <source>
        <dbReference type="ARBA" id="ARBA00023002"/>
    </source>
</evidence>
<dbReference type="Gene3D" id="3.40.50.720">
    <property type="entry name" value="NAD(P)-binding Rossmann-like Domain"/>
    <property type="match status" value="1"/>
</dbReference>
<dbReference type="RefSeq" id="XP_056767166.1">
    <property type="nucleotide sequence ID" value="XM_056908548.1"/>
</dbReference>
<dbReference type="GeneID" id="81598791"/>
<dbReference type="AlphaFoldDB" id="A0AAD6G4I3"/>
<sequence length="344" mass="37912">MSNARKLILITGGTGFIGNHTVSQFLLNGYRVRATVRNQDSCDRFLSIHWRHRDSLETLIVADITRPGAFDAAVKDVDGIVHMASPFTYKITDNEKDLIVPAINGTKGILQSTVSFAPKVKRVVLTSSFASIADFSKGLRPGHVYEESQWSPLTYQATKDDKRGLAYAGSKKLAEEAAWQFVETSPGVNFSLATINPTMVYGPAFPGSAGLKHLGQSMSEIYALMDASLNEVPPTMLPAFVDVRDVARAHLLAFETDNPQRFLISGGDFDKQKVCDLLRDQIPELKSRVPVGNPGKPSIGEHYEVDCSRARSILGIEFRPFNETFLDMGHAFLEMENAEKESSL</sequence>
<organism evidence="4 5">
    <name type="scientific">Penicillium daleae</name>
    <dbReference type="NCBI Taxonomy" id="63821"/>
    <lineage>
        <taxon>Eukaryota</taxon>
        <taxon>Fungi</taxon>
        <taxon>Dikarya</taxon>
        <taxon>Ascomycota</taxon>
        <taxon>Pezizomycotina</taxon>
        <taxon>Eurotiomycetes</taxon>
        <taxon>Eurotiomycetidae</taxon>
        <taxon>Eurotiales</taxon>
        <taxon>Aspergillaceae</taxon>
        <taxon>Penicillium</taxon>
    </lineage>
</organism>
<proteinExistence type="inferred from homology"/>
<dbReference type="InterPro" id="IPR036291">
    <property type="entry name" value="NAD(P)-bd_dom_sf"/>
</dbReference>
<gene>
    <name evidence="4" type="ORF">N7458_005166</name>
</gene>
<dbReference type="CDD" id="cd05227">
    <property type="entry name" value="AR_SDR_e"/>
    <property type="match status" value="1"/>
</dbReference>
<dbReference type="PANTHER" id="PTHR10366:SF564">
    <property type="entry name" value="STEROL-4-ALPHA-CARBOXYLATE 3-DEHYDROGENASE, DECARBOXYLATING"/>
    <property type="match status" value="1"/>
</dbReference>
<evidence type="ECO:0000256" key="2">
    <source>
        <dbReference type="ARBA" id="ARBA00023445"/>
    </source>
</evidence>
<dbReference type="GO" id="GO:0016616">
    <property type="term" value="F:oxidoreductase activity, acting on the CH-OH group of donors, NAD or NADP as acceptor"/>
    <property type="evidence" value="ECO:0007669"/>
    <property type="project" value="TreeGrafter"/>
</dbReference>
<keyword evidence="5" id="KW-1185">Reference proteome</keyword>
<dbReference type="Pfam" id="PF01370">
    <property type="entry name" value="Epimerase"/>
    <property type="match status" value="1"/>
</dbReference>